<reference evidence="10" key="1">
    <citation type="submission" date="2018-05" db="EMBL/GenBank/DDBJ databases">
        <authorList>
            <person name="Lanie J.A."/>
            <person name="Ng W.-L."/>
            <person name="Kazmierczak K.M."/>
            <person name="Andrzejewski T.M."/>
            <person name="Davidsen T.M."/>
            <person name="Wayne K.J."/>
            <person name="Tettelin H."/>
            <person name="Glass J.I."/>
            <person name="Rusch D."/>
            <person name="Podicherti R."/>
            <person name="Tsui H.-C.T."/>
            <person name="Winkler M.E."/>
        </authorList>
    </citation>
    <scope>NUCLEOTIDE SEQUENCE</scope>
</reference>
<dbReference type="PANTHER" id="PTHR21666:SF288">
    <property type="entry name" value="CELL DIVISION PROTEIN YTFB"/>
    <property type="match status" value="1"/>
</dbReference>
<dbReference type="PANTHER" id="PTHR21666">
    <property type="entry name" value="PEPTIDASE-RELATED"/>
    <property type="match status" value="1"/>
</dbReference>
<feature type="compositionally biased region" description="Basic and acidic residues" evidence="8">
    <location>
        <begin position="69"/>
        <end position="84"/>
    </location>
</feature>
<protein>
    <recommendedName>
        <fullName evidence="9">M23ase beta-sheet core domain-containing protein</fullName>
    </recommendedName>
</protein>
<proteinExistence type="predicted"/>
<sequence>QITRRKKDLAKATDILGKRQKKLEQILILKIGTRHKTLAARQVEATRLRRLTREAQNLRELFDHLKKERLNRELPNRSASEKRTSKSKRRNMPRRLDPNGTEDQTSPLQTGSITTARGELTFPVIGKINGQYGKRQQVGGAGKGINIESSPGAQVVAPFNGQIVFAGPFRGYGRLLIIEHGKGYHSLLAGMARINGSVGQWLLSGEPVAVMGEPLTGRPTLYMELRVNGQPVNPNPWLAVAKGKING</sequence>
<keyword evidence="7" id="KW-0175">Coiled coil</keyword>
<evidence type="ECO:0000256" key="4">
    <source>
        <dbReference type="ARBA" id="ARBA00022801"/>
    </source>
</evidence>
<keyword evidence="4" id="KW-0378">Hydrolase</keyword>
<dbReference type="GO" id="GO:0004222">
    <property type="term" value="F:metalloendopeptidase activity"/>
    <property type="evidence" value="ECO:0007669"/>
    <property type="project" value="TreeGrafter"/>
</dbReference>
<dbReference type="EMBL" id="UINC01112412">
    <property type="protein sequence ID" value="SVC81335.1"/>
    <property type="molecule type" value="Genomic_DNA"/>
</dbReference>
<comment type="cofactor">
    <cofactor evidence="1">
        <name>Zn(2+)</name>
        <dbReference type="ChEBI" id="CHEBI:29105"/>
    </cofactor>
</comment>
<evidence type="ECO:0000259" key="9">
    <source>
        <dbReference type="Pfam" id="PF01551"/>
    </source>
</evidence>
<dbReference type="GO" id="GO:0046872">
    <property type="term" value="F:metal ion binding"/>
    <property type="evidence" value="ECO:0007669"/>
    <property type="project" value="UniProtKB-KW"/>
</dbReference>
<dbReference type="SUPFAM" id="SSF51261">
    <property type="entry name" value="Duplicated hybrid motif"/>
    <property type="match status" value="1"/>
</dbReference>
<feature type="region of interest" description="Disordered" evidence="8">
    <location>
        <begin position="69"/>
        <end position="112"/>
    </location>
</feature>
<dbReference type="InterPro" id="IPR011055">
    <property type="entry name" value="Dup_hybrid_motif"/>
</dbReference>
<evidence type="ECO:0000256" key="5">
    <source>
        <dbReference type="ARBA" id="ARBA00022833"/>
    </source>
</evidence>
<keyword evidence="5" id="KW-0862">Zinc</keyword>
<feature type="domain" description="M23ase beta-sheet core" evidence="9">
    <location>
        <begin position="143"/>
        <end position="234"/>
    </location>
</feature>
<organism evidence="10">
    <name type="scientific">marine metagenome</name>
    <dbReference type="NCBI Taxonomy" id="408172"/>
    <lineage>
        <taxon>unclassified sequences</taxon>
        <taxon>metagenomes</taxon>
        <taxon>ecological metagenomes</taxon>
    </lineage>
</organism>
<gene>
    <name evidence="10" type="ORF">METZ01_LOCUS334189</name>
</gene>
<evidence type="ECO:0000256" key="7">
    <source>
        <dbReference type="SAM" id="Coils"/>
    </source>
</evidence>
<feature type="non-terminal residue" evidence="10">
    <location>
        <position position="1"/>
    </location>
</feature>
<keyword evidence="2" id="KW-0645">Protease</keyword>
<dbReference type="GO" id="GO:0006508">
    <property type="term" value="P:proteolysis"/>
    <property type="evidence" value="ECO:0007669"/>
    <property type="project" value="UniProtKB-KW"/>
</dbReference>
<dbReference type="InterPro" id="IPR050570">
    <property type="entry name" value="Cell_wall_metabolism_enzyme"/>
</dbReference>
<feature type="compositionally biased region" description="Polar residues" evidence="8">
    <location>
        <begin position="101"/>
        <end position="112"/>
    </location>
</feature>
<dbReference type="CDD" id="cd12797">
    <property type="entry name" value="M23_peptidase"/>
    <property type="match status" value="1"/>
</dbReference>
<keyword evidence="3" id="KW-0479">Metal-binding</keyword>
<name>A0A382Q8T2_9ZZZZ</name>
<evidence type="ECO:0000256" key="2">
    <source>
        <dbReference type="ARBA" id="ARBA00022670"/>
    </source>
</evidence>
<keyword evidence="6" id="KW-0482">Metalloprotease</keyword>
<dbReference type="Gene3D" id="2.70.70.10">
    <property type="entry name" value="Glucose Permease (Domain IIA)"/>
    <property type="match status" value="1"/>
</dbReference>
<dbReference type="Pfam" id="PF01551">
    <property type="entry name" value="Peptidase_M23"/>
    <property type="match status" value="1"/>
</dbReference>
<evidence type="ECO:0000256" key="1">
    <source>
        <dbReference type="ARBA" id="ARBA00001947"/>
    </source>
</evidence>
<feature type="coiled-coil region" evidence="7">
    <location>
        <begin position="41"/>
        <end position="68"/>
    </location>
</feature>
<evidence type="ECO:0000256" key="6">
    <source>
        <dbReference type="ARBA" id="ARBA00023049"/>
    </source>
</evidence>
<dbReference type="AlphaFoldDB" id="A0A382Q8T2"/>
<accession>A0A382Q8T2</accession>
<dbReference type="InterPro" id="IPR016047">
    <property type="entry name" value="M23ase_b-sheet_dom"/>
</dbReference>
<evidence type="ECO:0000313" key="10">
    <source>
        <dbReference type="EMBL" id="SVC81335.1"/>
    </source>
</evidence>
<evidence type="ECO:0000256" key="8">
    <source>
        <dbReference type="SAM" id="MobiDB-lite"/>
    </source>
</evidence>
<evidence type="ECO:0000256" key="3">
    <source>
        <dbReference type="ARBA" id="ARBA00022723"/>
    </source>
</evidence>